<keyword evidence="2" id="KW-0489">Methyltransferase</keyword>
<dbReference type="Pfam" id="PF08241">
    <property type="entry name" value="Methyltransf_11"/>
    <property type="match status" value="1"/>
</dbReference>
<dbReference type="SUPFAM" id="SSF53335">
    <property type="entry name" value="S-adenosyl-L-methionine-dependent methyltransferases"/>
    <property type="match status" value="1"/>
</dbReference>
<dbReference type="CDD" id="cd02440">
    <property type="entry name" value="AdoMet_MTases"/>
    <property type="match status" value="1"/>
</dbReference>
<evidence type="ECO:0000313" key="2">
    <source>
        <dbReference type="EMBL" id="ASC73173.1"/>
    </source>
</evidence>
<reference evidence="2 3" key="1">
    <citation type="journal article" date="2016" name="Biochim. Biophys. Acta">
        <title>Characterization of red-shifted phycobilisomes isolated from the chlorophyll f-containing cyanobacterium Halomicronema hongdechloris.</title>
        <authorList>
            <person name="Li Y."/>
            <person name="Lin Y."/>
            <person name="Garvey C.J."/>
            <person name="Birch D."/>
            <person name="Corkery R.W."/>
            <person name="Loughlin P.C."/>
            <person name="Scheer H."/>
            <person name="Willows R.D."/>
            <person name="Chen M."/>
        </authorList>
    </citation>
    <scope>NUCLEOTIDE SEQUENCE [LARGE SCALE GENOMIC DNA]</scope>
    <source>
        <strain evidence="2 3">C2206</strain>
    </source>
</reference>
<sequence length="206" mass="22811">MGLYGEIIFPRLLDWTMAGELFATYRRQVLAQAQGKVLEIGFGTGLNLAYYPEAVTHLTVIEPNRGAGAIARKRLAQSPLPVDSHPIGGEHLPMADASFDTVVSTWTLCSIAAVEQALREVYRVLKPEGRFLFIEHGQSPDPGVRRWQTRLTPVQKIIADGCHLNRPIGKLVAEVFPQVSLQEFYGNGWPQIAGYLYQGQATKPAR</sequence>
<dbReference type="EMBL" id="CP021983">
    <property type="protein sequence ID" value="ASC73173.1"/>
    <property type="molecule type" value="Genomic_DNA"/>
</dbReference>
<feature type="domain" description="Methyltransferase type 11" evidence="1">
    <location>
        <begin position="38"/>
        <end position="133"/>
    </location>
</feature>
<organism evidence="2 3">
    <name type="scientific">Halomicronema hongdechloris C2206</name>
    <dbReference type="NCBI Taxonomy" id="1641165"/>
    <lineage>
        <taxon>Bacteria</taxon>
        <taxon>Bacillati</taxon>
        <taxon>Cyanobacteriota</taxon>
        <taxon>Cyanophyceae</taxon>
        <taxon>Nodosilineales</taxon>
        <taxon>Nodosilineaceae</taxon>
        <taxon>Halomicronema</taxon>
    </lineage>
</organism>
<dbReference type="RefSeq" id="WP_088430810.1">
    <property type="nucleotide sequence ID" value="NZ_CP021983.2"/>
</dbReference>
<dbReference type="STRING" id="1641165.XM38_13520"/>
<dbReference type="PANTHER" id="PTHR45036:SF1">
    <property type="entry name" value="METHYLTRANSFERASE LIKE 7A"/>
    <property type="match status" value="1"/>
</dbReference>
<dbReference type="GO" id="GO:0043770">
    <property type="term" value="F:demethylmenaquinone methyltransferase activity"/>
    <property type="evidence" value="ECO:0007669"/>
    <property type="project" value="UniProtKB-EC"/>
</dbReference>
<protein>
    <submittedName>
        <fullName evidence="2">Ubiquinone/menaquinone biosynthesis C-methyltransferase UbiE</fullName>
        <ecNumber evidence="2">2.1.1.163</ecNumber>
    </submittedName>
</protein>
<keyword evidence="3" id="KW-1185">Reference proteome</keyword>
<dbReference type="KEGG" id="hhg:XM38_041350"/>
<dbReference type="AlphaFoldDB" id="A0A1Z3HS85"/>
<keyword evidence="2" id="KW-0808">Transferase</keyword>
<name>A0A1Z3HS85_9CYAN</name>
<evidence type="ECO:0000259" key="1">
    <source>
        <dbReference type="Pfam" id="PF08241"/>
    </source>
</evidence>
<dbReference type="GO" id="GO:0008757">
    <property type="term" value="F:S-adenosylmethionine-dependent methyltransferase activity"/>
    <property type="evidence" value="ECO:0007669"/>
    <property type="project" value="InterPro"/>
</dbReference>
<dbReference type="GO" id="GO:0032259">
    <property type="term" value="P:methylation"/>
    <property type="evidence" value="ECO:0007669"/>
    <property type="project" value="UniProtKB-KW"/>
</dbReference>
<dbReference type="Proteomes" id="UP000191901">
    <property type="component" value="Chromosome"/>
</dbReference>
<proteinExistence type="predicted"/>
<accession>A0A1Z3HS85</accession>
<keyword evidence="2" id="KW-0830">Ubiquinone</keyword>
<dbReference type="PANTHER" id="PTHR45036">
    <property type="entry name" value="METHYLTRANSFERASE LIKE 7B"/>
    <property type="match status" value="1"/>
</dbReference>
<dbReference type="InterPro" id="IPR052356">
    <property type="entry name" value="Thiol_S-MT"/>
</dbReference>
<dbReference type="InterPro" id="IPR029063">
    <property type="entry name" value="SAM-dependent_MTases_sf"/>
</dbReference>
<dbReference type="InterPro" id="IPR013216">
    <property type="entry name" value="Methyltransf_11"/>
</dbReference>
<dbReference type="Gene3D" id="3.40.50.150">
    <property type="entry name" value="Vaccinia Virus protein VP39"/>
    <property type="match status" value="1"/>
</dbReference>
<evidence type="ECO:0000313" key="3">
    <source>
        <dbReference type="Proteomes" id="UP000191901"/>
    </source>
</evidence>
<dbReference type="OrthoDB" id="9772751at2"/>
<dbReference type="EC" id="2.1.1.163" evidence="2"/>
<gene>
    <name evidence="2" type="primary">ubiE_5</name>
    <name evidence="2" type="ORF">XM38_041350</name>
</gene>